<evidence type="ECO:0000313" key="2">
    <source>
        <dbReference type="Proteomes" id="UP000479190"/>
    </source>
</evidence>
<dbReference type="EMBL" id="CADCXV010000040">
    <property type="protein sequence ID" value="CAB0027973.1"/>
    <property type="molecule type" value="Genomic_DNA"/>
</dbReference>
<sequence length="228" mass="25843">RALEICNTFYPGDRITITEDMAANSNEDPRPAWVDELLREQRDLRAELRVIGDRQLTFGDDLHRIRDEVRETAQRINARIDKLEEGAESSSATVADHSQAIDDIRSTLDHFVDSCEIRFSRIPVDVESSIDSVERIIKAMGCTSALPHLLHVRDLPVMRRGAQRRDDPSGPGERWAGQVNCGSLFFTYRQGHRPYVKEDSCECCFSGYFWSGRAAEDLRQCDAPAVCV</sequence>
<feature type="non-terminal residue" evidence="1">
    <location>
        <position position="1"/>
    </location>
</feature>
<protein>
    <submittedName>
        <fullName evidence="1">Uncharacterized protein</fullName>
    </submittedName>
</protein>
<keyword evidence="2" id="KW-1185">Reference proteome</keyword>
<evidence type="ECO:0000313" key="1">
    <source>
        <dbReference type="EMBL" id="CAB0027973.1"/>
    </source>
</evidence>
<organism evidence="1 2">
    <name type="scientific">Trichogramma brassicae</name>
    <dbReference type="NCBI Taxonomy" id="86971"/>
    <lineage>
        <taxon>Eukaryota</taxon>
        <taxon>Metazoa</taxon>
        <taxon>Ecdysozoa</taxon>
        <taxon>Arthropoda</taxon>
        <taxon>Hexapoda</taxon>
        <taxon>Insecta</taxon>
        <taxon>Pterygota</taxon>
        <taxon>Neoptera</taxon>
        <taxon>Endopterygota</taxon>
        <taxon>Hymenoptera</taxon>
        <taxon>Apocrita</taxon>
        <taxon>Proctotrupomorpha</taxon>
        <taxon>Chalcidoidea</taxon>
        <taxon>Trichogrammatidae</taxon>
        <taxon>Trichogramma</taxon>
    </lineage>
</organism>
<dbReference type="Proteomes" id="UP000479190">
    <property type="component" value="Unassembled WGS sequence"/>
</dbReference>
<name>A0A6H5HUE2_9HYME</name>
<dbReference type="AlphaFoldDB" id="A0A6H5HUE2"/>
<proteinExistence type="predicted"/>
<reference evidence="1 2" key="1">
    <citation type="submission" date="2020-02" db="EMBL/GenBank/DDBJ databases">
        <authorList>
            <person name="Ferguson B K."/>
        </authorList>
    </citation>
    <scope>NUCLEOTIDE SEQUENCE [LARGE SCALE GENOMIC DNA]</scope>
</reference>
<accession>A0A6H5HUE2</accession>
<gene>
    <name evidence="1" type="ORF">TBRA_LOCUS203</name>
</gene>